<feature type="domain" description="Beta-trefoil DNA-binding" evidence="9">
    <location>
        <begin position="303"/>
        <end position="644"/>
    </location>
</feature>
<comment type="subcellular location">
    <subcellularLocation>
        <location evidence="1">Nucleus</location>
    </subcellularLocation>
</comment>
<dbReference type="InterPro" id="IPR040159">
    <property type="entry name" value="CLS_fam"/>
</dbReference>
<dbReference type="OrthoDB" id="5600360at2759"/>
<protein>
    <recommendedName>
        <fullName evidence="12">LAG1-DNAbind-domain-containing protein</fullName>
    </recommendedName>
</protein>
<evidence type="ECO:0000256" key="1">
    <source>
        <dbReference type="ARBA" id="ARBA00004123"/>
    </source>
</evidence>
<dbReference type="InterPro" id="IPR008967">
    <property type="entry name" value="p53-like_TF_DNA-bd_sf"/>
</dbReference>
<feature type="compositionally biased region" description="Polar residues" evidence="7">
    <location>
        <begin position="552"/>
        <end position="563"/>
    </location>
</feature>
<dbReference type="InterPro" id="IPR015351">
    <property type="entry name" value="RBP-J/Cbf11/Cbf12_DNA-bd"/>
</dbReference>
<evidence type="ECO:0000256" key="3">
    <source>
        <dbReference type="ARBA" id="ARBA00023015"/>
    </source>
</evidence>
<feature type="compositionally biased region" description="Basic residues" evidence="7">
    <location>
        <begin position="622"/>
        <end position="632"/>
    </location>
</feature>
<keyword evidence="5" id="KW-0804">Transcription</keyword>
<comment type="similarity">
    <text evidence="2">Belongs to the Su(H) family.</text>
</comment>
<name>A0A9W8AW59_9FUNG</name>
<evidence type="ECO:0000256" key="4">
    <source>
        <dbReference type="ARBA" id="ARBA00023125"/>
    </source>
</evidence>
<dbReference type="GO" id="GO:0001228">
    <property type="term" value="F:DNA-binding transcription activator activity, RNA polymerase II-specific"/>
    <property type="evidence" value="ECO:0007669"/>
    <property type="project" value="InterPro"/>
</dbReference>
<feature type="region of interest" description="Disordered" evidence="7">
    <location>
        <begin position="537"/>
        <end position="563"/>
    </location>
</feature>
<dbReference type="EMBL" id="JANBPY010000499">
    <property type="protein sequence ID" value="KAJ1966566.1"/>
    <property type="molecule type" value="Genomic_DNA"/>
</dbReference>
<dbReference type="PANTHER" id="PTHR10665">
    <property type="entry name" value="RECOMBINING BINDING PROTEIN SUPPRESSOR OF HAIRLESS"/>
    <property type="match status" value="1"/>
</dbReference>
<dbReference type="Gene3D" id="2.60.40.1450">
    <property type="entry name" value="LAG1, DNA binding domain"/>
    <property type="match status" value="1"/>
</dbReference>
<evidence type="ECO:0000259" key="9">
    <source>
        <dbReference type="SMART" id="SM01268"/>
    </source>
</evidence>
<proteinExistence type="inferred from homology"/>
<keyword evidence="11" id="KW-1185">Reference proteome</keyword>
<keyword evidence="4" id="KW-0238">DNA-binding</keyword>
<feature type="region of interest" description="Disordered" evidence="7">
    <location>
        <begin position="752"/>
        <end position="835"/>
    </location>
</feature>
<dbReference type="Pfam" id="PF09270">
    <property type="entry name" value="BTD"/>
    <property type="match status" value="1"/>
</dbReference>
<dbReference type="InterPro" id="IPR037095">
    <property type="entry name" value="RBP-J/Cbf11_DNA-bd_sf"/>
</dbReference>
<dbReference type="SUPFAM" id="SSF81296">
    <property type="entry name" value="E set domains"/>
    <property type="match status" value="1"/>
</dbReference>
<dbReference type="SUPFAM" id="SSF49417">
    <property type="entry name" value="p53-like transcription factors"/>
    <property type="match status" value="1"/>
</dbReference>
<evidence type="ECO:0008006" key="12">
    <source>
        <dbReference type="Google" id="ProtNLM"/>
    </source>
</evidence>
<evidence type="ECO:0000313" key="10">
    <source>
        <dbReference type="EMBL" id="KAJ1966566.1"/>
    </source>
</evidence>
<dbReference type="Pfam" id="PF09271">
    <property type="entry name" value="LAG1-DNAbind"/>
    <property type="match status" value="1"/>
</dbReference>
<evidence type="ECO:0000256" key="2">
    <source>
        <dbReference type="ARBA" id="ARBA00009704"/>
    </source>
</evidence>
<feature type="compositionally biased region" description="Gly residues" evidence="7">
    <location>
        <begin position="417"/>
        <end position="434"/>
    </location>
</feature>
<evidence type="ECO:0000256" key="6">
    <source>
        <dbReference type="ARBA" id="ARBA00023242"/>
    </source>
</evidence>
<dbReference type="SUPFAM" id="SSF110217">
    <property type="entry name" value="DNA-binding protein LAG-1 (CSL)"/>
    <property type="match status" value="1"/>
</dbReference>
<evidence type="ECO:0000256" key="7">
    <source>
        <dbReference type="SAM" id="MobiDB-lite"/>
    </source>
</evidence>
<dbReference type="Proteomes" id="UP001150925">
    <property type="component" value="Unassembled WGS sequence"/>
</dbReference>
<dbReference type="SMART" id="SM01267">
    <property type="entry name" value="LAG1_DNAbind"/>
    <property type="match status" value="1"/>
</dbReference>
<dbReference type="InterPro" id="IPR015350">
    <property type="entry name" value="Beta-trefoil_DNA-bd_dom"/>
</dbReference>
<dbReference type="GO" id="GO:0005634">
    <property type="term" value="C:nucleus"/>
    <property type="evidence" value="ECO:0007669"/>
    <property type="project" value="UniProtKB-SubCell"/>
</dbReference>
<dbReference type="GO" id="GO:0000978">
    <property type="term" value="F:RNA polymerase II cis-regulatory region sequence-specific DNA binding"/>
    <property type="evidence" value="ECO:0007669"/>
    <property type="project" value="InterPro"/>
</dbReference>
<dbReference type="SMART" id="SM01268">
    <property type="entry name" value="BTD"/>
    <property type="match status" value="1"/>
</dbReference>
<feature type="region of interest" description="Disordered" evidence="7">
    <location>
        <begin position="618"/>
        <end position="637"/>
    </location>
</feature>
<dbReference type="AlphaFoldDB" id="A0A9W8AW59"/>
<dbReference type="Pfam" id="PF20144">
    <property type="entry name" value="TIG_SUH"/>
    <property type="match status" value="1"/>
</dbReference>
<organism evidence="10 11">
    <name type="scientific">Dispira parvispora</name>
    <dbReference type="NCBI Taxonomy" id="1520584"/>
    <lineage>
        <taxon>Eukaryota</taxon>
        <taxon>Fungi</taxon>
        <taxon>Fungi incertae sedis</taxon>
        <taxon>Zoopagomycota</taxon>
        <taxon>Kickxellomycotina</taxon>
        <taxon>Dimargaritomycetes</taxon>
        <taxon>Dimargaritales</taxon>
        <taxon>Dimargaritaceae</taxon>
        <taxon>Dispira</taxon>
    </lineage>
</organism>
<feature type="region of interest" description="Disordered" evidence="7">
    <location>
        <begin position="1"/>
        <end position="26"/>
    </location>
</feature>
<comment type="caution">
    <text evidence="10">The sequence shown here is derived from an EMBL/GenBank/DDBJ whole genome shotgun (WGS) entry which is preliminary data.</text>
</comment>
<dbReference type="InterPro" id="IPR014756">
    <property type="entry name" value="Ig_E-set"/>
</dbReference>
<feature type="domain" description="RBP-J/Cbf11/Cbf12 DNA binding" evidence="8">
    <location>
        <begin position="140"/>
        <end position="302"/>
    </location>
</feature>
<dbReference type="Gene3D" id="2.80.10.50">
    <property type="match status" value="1"/>
</dbReference>
<gene>
    <name evidence="10" type="ORF">IWQ62_002391</name>
</gene>
<evidence type="ECO:0000313" key="11">
    <source>
        <dbReference type="Proteomes" id="UP001150925"/>
    </source>
</evidence>
<dbReference type="InterPro" id="IPR013783">
    <property type="entry name" value="Ig-like_fold"/>
</dbReference>
<dbReference type="FunFam" id="2.60.40.1450:FF:000003">
    <property type="entry name" value="Related to J kappa-recombination signal binding protein"/>
    <property type="match status" value="1"/>
</dbReference>
<evidence type="ECO:0000259" key="8">
    <source>
        <dbReference type="SMART" id="SM01267"/>
    </source>
</evidence>
<accession>A0A9W8AW59</accession>
<dbReference type="InterPro" id="IPR038007">
    <property type="entry name" value="RBP-Jkappa_IPT"/>
</dbReference>
<dbReference type="Gene3D" id="2.60.40.10">
    <property type="entry name" value="Immunoglobulins"/>
    <property type="match status" value="1"/>
</dbReference>
<keyword evidence="6" id="KW-0539">Nucleus</keyword>
<sequence>MSGNNGSAQSLASTTASGNGHPATTVSMAMGANGTMSFAGLNGGNIPTTFRSRMGSLTSFSAHPASPLTPHTPVPDGIMASNLIPQMSVWNNSPNPAHMQSLMNMNKDYGLAAAGSPTAMHFGSTPFRSGDYAADQSDKCIVILTPKVAQKSYGSEKRFLCPPPTVLLLGSGWCIPPPYHLQSTGANVQSLLSSTGPRLMVGIPNESASQQPTIEWVGGGLKMNPGSNGGEQINPGDPDHSITGRCVSKNLYINEADEKRKKVEVYVKVHAPQGELLGTFHSKPIKVISKPSKKRQSLKNIELCIHHGSTVSLFNRLRSQTVSTKYLSVSNSIASGGPRPNWSNVANAPLNPENTCFVARTNLWDPFIIWIVDPNQSLGDVMNYHNSPPIPGYPPPPTIAIHPRRPPDFAMVDNGMNGSGVDGGSSSGAGGTSHGGPVTPTPSPPIPIHYNQTVVLQCLSTGMVSPVMIIRKVERGSMVVGGMLSSETGKEVLGDPVSQLHKVAFEIYDGSSMTTHMYPNGDVGSYLACLTDVVGTQPSKGGKKPYSHLATPPNSTDGEVSPTTPKHLVGAGNPHPGAMAAGNGSVDGTGFHYGGSVLSHDDTLGPLLTMGGSGHLASTGKTVHKGQKRNSMSRHSGGHDSACAVAWVEDAQDLAIWTIVGSESSQYTIKGGNLTTPGLSSVVPTGYDMGLLAGNNQHPAAAGMMAPPPSTHHDPHGVNNFAAMGAEHHHHHHHHHSHQHHPSALLSPIKVEGEGQDGNALGEAIHQSPFSPAFNHNHHHSLGGLVGNGPPTVTQVIVGEHDQGASGTSAPGAERSDSAGDGQGSGGQSSSAQDTRKVVTIFGENFQPKMKVWFGQYPSPHVEWRSSQAMVCLAPMVGDAHGPTADMRGMNLLISLGLPEHEDMVVPTNQTFTL</sequence>
<keyword evidence="3" id="KW-0805">Transcription regulation</keyword>
<evidence type="ECO:0000256" key="5">
    <source>
        <dbReference type="ARBA" id="ARBA00023163"/>
    </source>
</evidence>
<reference evidence="10" key="1">
    <citation type="submission" date="2022-07" db="EMBL/GenBank/DDBJ databases">
        <title>Phylogenomic reconstructions and comparative analyses of Kickxellomycotina fungi.</title>
        <authorList>
            <person name="Reynolds N.K."/>
            <person name="Stajich J.E."/>
            <person name="Barry K."/>
            <person name="Grigoriev I.V."/>
            <person name="Crous P."/>
            <person name="Smith M.E."/>
        </authorList>
    </citation>
    <scope>NUCLEOTIDE SEQUENCE</scope>
    <source>
        <strain evidence="10">RSA 1196</strain>
    </source>
</reference>
<dbReference type="InterPro" id="IPR036358">
    <property type="entry name" value="BTD_sf"/>
</dbReference>
<feature type="region of interest" description="Disordered" evidence="7">
    <location>
        <begin position="415"/>
        <end position="445"/>
    </location>
</feature>